<name>A0A392QJ62_9FABA</name>
<accession>A0A392QJ62</accession>
<dbReference type="EMBL" id="LXQA010141447">
    <property type="protein sequence ID" value="MCI24433.1"/>
    <property type="molecule type" value="Genomic_DNA"/>
</dbReference>
<evidence type="ECO:0000313" key="1">
    <source>
        <dbReference type="EMBL" id="MCI24433.1"/>
    </source>
</evidence>
<reference evidence="1 2" key="1">
    <citation type="journal article" date="2018" name="Front. Plant Sci.">
        <title>Red Clover (Trifolium pratense) and Zigzag Clover (T. medium) - A Picture of Genomic Similarities and Differences.</title>
        <authorList>
            <person name="Dluhosova J."/>
            <person name="Istvanek J."/>
            <person name="Nedelnik J."/>
            <person name="Repkova J."/>
        </authorList>
    </citation>
    <scope>NUCLEOTIDE SEQUENCE [LARGE SCALE GENOMIC DNA]</scope>
    <source>
        <strain evidence="2">cv. 10/8</strain>
        <tissue evidence="1">Leaf</tissue>
    </source>
</reference>
<organism evidence="1 2">
    <name type="scientific">Trifolium medium</name>
    <dbReference type="NCBI Taxonomy" id="97028"/>
    <lineage>
        <taxon>Eukaryota</taxon>
        <taxon>Viridiplantae</taxon>
        <taxon>Streptophyta</taxon>
        <taxon>Embryophyta</taxon>
        <taxon>Tracheophyta</taxon>
        <taxon>Spermatophyta</taxon>
        <taxon>Magnoliopsida</taxon>
        <taxon>eudicotyledons</taxon>
        <taxon>Gunneridae</taxon>
        <taxon>Pentapetalae</taxon>
        <taxon>rosids</taxon>
        <taxon>fabids</taxon>
        <taxon>Fabales</taxon>
        <taxon>Fabaceae</taxon>
        <taxon>Papilionoideae</taxon>
        <taxon>50 kb inversion clade</taxon>
        <taxon>NPAAA clade</taxon>
        <taxon>Hologalegina</taxon>
        <taxon>IRL clade</taxon>
        <taxon>Trifolieae</taxon>
        <taxon>Trifolium</taxon>
    </lineage>
</organism>
<dbReference type="AlphaFoldDB" id="A0A392QJ62"/>
<proteinExistence type="predicted"/>
<comment type="caution">
    <text evidence="1">The sequence shown here is derived from an EMBL/GenBank/DDBJ whole genome shotgun (WGS) entry which is preliminary data.</text>
</comment>
<protein>
    <submittedName>
        <fullName evidence="1">Uncharacterized protein</fullName>
    </submittedName>
</protein>
<sequence>MGLGVTSTNNYLRVASSSRLFLSRSLVPIARATGGSDDYISTPFHLIGGEIVERWLWLESNLNLRLRPRSVMPEWWMNLTLQCR</sequence>
<keyword evidence="2" id="KW-1185">Reference proteome</keyword>
<dbReference type="Proteomes" id="UP000265520">
    <property type="component" value="Unassembled WGS sequence"/>
</dbReference>
<feature type="non-terminal residue" evidence="1">
    <location>
        <position position="84"/>
    </location>
</feature>
<evidence type="ECO:0000313" key="2">
    <source>
        <dbReference type="Proteomes" id="UP000265520"/>
    </source>
</evidence>